<comment type="caution">
    <text evidence="1">The sequence shown here is derived from an EMBL/GenBank/DDBJ whole genome shotgun (WGS) entry which is preliminary data.</text>
</comment>
<dbReference type="InterPro" id="IPR049198">
    <property type="entry name" value="DUF6865"/>
</dbReference>
<evidence type="ECO:0000313" key="2">
    <source>
        <dbReference type="Proteomes" id="UP000197138"/>
    </source>
</evidence>
<proteinExistence type="predicted"/>
<dbReference type="AlphaFoldDB" id="A0A218XSZ8"/>
<reference evidence="2" key="1">
    <citation type="journal article" date="2017" name="Plant J.">
        <title>The pomegranate (Punica granatum L.) genome and the genomics of punicalagin biosynthesis.</title>
        <authorList>
            <person name="Qin G."/>
            <person name="Xu C."/>
            <person name="Ming R."/>
            <person name="Tang H."/>
            <person name="Guyot R."/>
            <person name="Kramer E.M."/>
            <person name="Hu Y."/>
            <person name="Yi X."/>
            <person name="Qi Y."/>
            <person name="Xu X."/>
            <person name="Gao Z."/>
            <person name="Pan H."/>
            <person name="Jian J."/>
            <person name="Tian Y."/>
            <person name="Yue Z."/>
            <person name="Xu Y."/>
        </authorList>
    </citation>
    <scope>NUCLEOTIDE SEQUENCE [LARGE SCALE GENOMIC DNA]</scope>
    <source>
        <strain evidence="2">cv. Dabenzi</strain>
    </source>
</reference>
<dbReference type="Proteomes" id="UP000197138">
    <property type="component" value="Unassembled WGS sequence"/>
</dbReference>
<protein>
    <submittedName>
        <fullName evidence="1">Uncharacterized protein</fullName>
    </submittedName>
</protein>
<name>A0A218XSZ8_PUNGR</name>
<dbReference type="PANTHER" id="PTHR35282:SF2">
    <property type="entry name" value="F5D14.24 PROTEIN"/>
    <property type="match status" value="1"/>
</dbReference>
<accession>A0A218XSZ8</accession>
<organism evidence="1 2">
    <name type="scientific">Punica granatum</name>
    <name type="common">Pomegranate</name>
    <dbReference type="NCBI Taxonomy" id="22663"/>
    <lineage>
        <taxon>Eukaryota</taxon>
        <taxon>Viridiplantae</taxon>
        <taxon>Streptophyta</taxon>
        <taxon>Embryophyta</taxon>
        <taxon>Tracheophyta</taxon>
        <taxon>Spermatophyta</taxon>
        <taxon>Magnoliopsida</taxon>
        <taxon>eudicotyledons</taxon>
        <taxon>Gunneridae</taxon>
        <taxon>Pentapetalae</taxon>
        <taxon>rosids</taxon>
        <taxon>malvids</taxon>
        <taxon>Myrtales</taxon>
        <taxon>Lythraceae</taxon>
        <taxon>Punica</taxon>
    </lineage>
</organism>
<dbReference type="PANTHER" id="PTHR35282">
    <property type="entry name" value="F5D14.24 PROTEIN"/>
    <property type="match status" value="1"/>
</dbReference>
<gene>
    <name evidence="1" type="ORF">CDL15_Pgr003707</name>
</gene>
<dbReference type="Pfam" id="PF21737">
    <property type="entry name" value="DUF6865"/>
    <property type="match status" value="1"/>
</dbReference>
<sequence length="116" mass="12626">MQSDLVLDRLGNEFYVSARVKSVYGEGRTAHFMDIESPNKEVSKDLARESLIAISNLLPDNVLGEDVSLLESLSNGNGVAAVNSDITEKYRTELISISYGQSPDAKPKPVALNREG</sequence>
<dbReference type="EMBL" id="MTKT01000797">
    <property type="protein sequence ID" value="OWM88295.1"/>
    <property type="molecule type" value="Genomic_DNA"/>
</dbReference>
<evidence type="ECO:0000313" key="1">
    <source>
        <dbReference type="EMBL" id="OWM88295.1"/>
    </source>
</evidence>